<dbReference type="SMART" id="SM00220">
    <property type="entry name" value="S_TKc"/>
    <property type="match status" value="1"/>
</dbReference>
<organism evidence="2 3">
    <name type="scientific">Curvularia kusanoi</name>
    <name type="common">Cochliobolus kusanoi</name>
    <dbReference type="NCBI Taxonomy" id="90978"/>
    <lineage>
        <taxon>Eukaryota</taxon>
        <taxon>Fungi</taxon>
        <taxon>Dikarya</taxon>
        <taxon>Ascomycota</taxon>
        <taxon>Pezizomycotina</taxon>
        <taxon>Dothideomycetes</taxon>
        <taxon>Pleosporomycetidae</taxon>
        <taxon>Pleosporales</taxon>
        <taxon>Pleosporineae</taxon>
        <taxon>Pleosporaceae</taxon>
        <taxon>Curvularia</taxon>
    </lineage>
</organism>
<dbReference type="Gene3D" id="1.10.510.10">
    <property type="entry name" value="Transferase(Phosphotransferase) domain 1"/>
    <property type="match status" value="1"/>
</dbReference>
<dbReference type="GO" id="GO:0004674">
    <property type="term" value="F:protein serine/threonine kinase activity"/>
    <property type="evidence" value="ECO:0007669"/>
    <property type="project" value="TreeGrafter"/>
</dbReference>
<reference evidence="2" key="1">
    <citation type="submission" date="2019-04" db="EMBL/GenBank/DDBJ databases">
        <title>Sequencing of skin fungus with MAO and IRED activity.</title>
        <authorList>
            <person name="Marsaioli A.J."/>
            <person name="Bonatto J.M.C."/>
            <person name="Reis Junior O."/>
        </authorList>
    </citation>
    <scope>NUCLEOTIDE SEQUENCE</scope>
    <source>
        <strain evidence="2">30M1</strain>
    </source>
</reference>
<evidence type="ECO:0000313" key="2">
    <source>
        <dbReference type="EMBL" id="KAF2993797.1"/>
    </source>
</evidence>
<dbReference type="SUPFAM" id="SSF56112">
    <property type="entry name" value="Protein kinase-like (PK-like)"/>
    <property type="match status" value="1"/>
</dbReference>
<dbReference type="AlphaFoldDB" id="A0A9P4T3V4"/>
<evidence type="ECO:0000313" key="3">
    <source>
        <dbReference type="Proteomes" id="UP000801428"/>
    </source>
</evidence>
<dbReference type="EMBL" id="SWKU01000047">
    <property type="protein sequence ID" value="KAF2993797.1"/>
    <property type="molecule type" value="Genomic_DNA"/>
</dbReference>
<sequence length="410" mass="46380">MPKKRHRSSREPSVERCVGCNEAWRRPIPDIDQELAPALGNADYMRLTSNFIDRLRDQRRRVDAAYEDWKHRHSFCHRPASPQSFGWTEDHVVLESSEEDILEAVNPLGHGSLGVVEEVRRIGGYFATFVRKRVRLPPRKKDAAAYLKFVEGEARTLRSLVHLHIVTLVGSYEDRKQPARPSYCLLMAPVGDNDLKTLLSIVGEDDMAPEDSIYWRSCMLEWMACLASALKYMHASGIRHQDIKPSNIIHKGNHVLFSDFSSSSSFKIGHTTSTGNPAHSTPMYGAPEVTWDRGRHGLATDIFALGCVFSDMLTVTGGRAVQDFQDHLRNNDEAAAIHSDSLLRYSQNVPAIRSWFADSHIFNAVISPMLQLDRKMRTTADEVLQALIRNDCCDMSCSCLQDMNVQEEPR</sequence>
<dbReference type="InterPro" id="IPR053235">
    <property type="entry name" value="Ser_Thr_kinase"/>
</dbReference>
<dbReference type="GO" id="GO:0005737">
    <property type="term" value="C:cytoplasm"/>
    <property type="evidence" value="ECO:0007669"/>
    <property type="project" value="TreeGrafter"/>
</dbReference>
<dbReference type="PANTHER" id="PTHR24361:SF613">
    <property type="entry name" value="NUCLEAR RECEPTOR-BINDING PROTEIN-RELATED"/>
    <property type="match status" value="1"/>
</dbReference>
<dbReference type="PANTHER" id="PTHR24361">
    <property type="entry name" value="MITOGEN-ACTIVATED KINASE KINASE KINASE"/>
    <property type="match status" value="1"/>
</dbReference>
<protein>
    <recommendedName>
        <fullName evidence="1">Protein kinase domain-containing protein</fullName>
    </recommendedName>
</protein>
<dbReference type="GO" id="GO:0005524">
    <property type="term" value="F:ATP binding"/>
    <property type="evidence" value="ECO:0007669"/>
    <property type="project" value="InterPro"/>
</dbReference>
<dbReference type="Pfam" id="PF00069">
    <property type="entry name" value="Pkinase"/>
    <property type="match status" value="1"/>
</dbReference>
<accession>A0A9P4T3V4</accession>
<name>A0A9P4T3V4_CURKU</name>
<dbReference type="OrthoDB" id="4062651at2759"/>
<evidence type="ECO:0000259" key="1">
    <source>
        <dbReference type="PROSITE" id="PS50011"/>
    </source>
</evidence>
<keyword evidence="3" id="KW-1185">Reference proteome</keyword>
<dbReference type="Proteomes" id="UP000801428">
    <property type="component" value="Unassembled WGS sequence"/>
</dbReference>
<dbReference type="InterPro" id="IPR000719">
    <property type="entry name" value="Prot_kinase_dom"/>
</dbReference>
<dbReference type="PROSITE" id="PS50011">
    <property type="entry name" value="PROTEIN_KINASE_DOM"/>
    <property type="match status" value="1"/>
</dbReference>
<gene>
    <name evidence="2" type="ORF">E8E13_000290</name>
</gene>
<feature type="domain" description="Protein kinase" evidence="1">
    <location>
        <begin position="102"/>
        <end position="388"/>
    </location>
</feature>
<proteinExistence type="predicted"/>
<comment type="caution">
    <text evidence="2">The sequence shown here is derived from an EMBL/GenBank/DDBJ whole genome shotgun (WGS) entry which is preliminary data.</text>
</comment>
<dbReference type="InterPro" id="IPR011009">
    <property type="entry name" value="Kinase-like_dom_sf"/>
</dbReference>